<dbReference type="InterPro" id="IPR028082">
    <property type="entry name" value="Peripla_BP_I"/>
</dbReference>
<reference evidence="5 6" key="1">
    <citation type="submission" date="2018-11" db="EMBL/GenBank/DDBJ databases">
        <title>Genomic Encyclopedia of Type Strains, Phase IV (KMG-IV): sequencing the most valuable type-strain genomes for metagenomic binning, comparative biology and taxonomic classification.</title>
        <authorList>
            <person name="Goeker M."/>
        </authorList>
    </citation>
    <scope>NUCLEOTIDE SEQUENCE [LARGE SCALE GENOMIC DNA]</scope>
    <source>
        <strain evidence="5 6">DSM 26537</strain>
    </source>
</reference>
<evidence type="ECO:0000313" key="6">
    <source>
        <dbReference type="Proteomes" id="UP000273083"/>
    </source>
</evidence>
<dbReference type="RefSeq" id="WP_170164222.1">
    <property type="nucleotide sequence ID" value="NZ_RJVG01000001.1"/>
</dbReference>
<dbReference type="EMBL" id="RJVG01000001">
    <property type="protein sequence ID" value="ROR31897.1"/>
    <property type="molecule type" value="Genomic_DNA"/>
</dbReference>
<evidence type="ECO:0000259" key="4">
    <source>
        <dbReference type="Pfam" id="PF13407"/>
    </source>
</evidence>
<accession>A0A3N1Y3P0</accession>
<sequence length="335" mass="36957">MRGIFAILSAMLLTLLLMLGNLFITINQTNVEQLPGNSPEYHIQIITQNTDEHFWTLFQEGALNASKDLNLYVEFVPIAPRNVDVLVETVQKAIYSKIDGIALQPADYIGTQEVTKKALDAGIPVINYENDKYLIPELAVVGSNSYDIGYTAGKMVSPATNGDANIAVILDEGSKQGDSEYKNMKVQGIIDAIAAYGRVNISEIYTLDAGMFEAERLTNTILTEKKDINVIICTDEKSTPAVAQVLVDSNKVGDVKVIGYGTMSQTLNYIRKGVIYGTVSPNAYEIGYQTVEQLYESIKGEAVSDSIYTELFTIDNSNVDQYNTESKERKDENIK</sequence>
<dbReference type="PANTHER" id="PTHR46847:SF1">
    <property type="entry name" value="D-ALLOSE-BINDING PERIPLASMIC PROTEIN-RELATED"/>
    <property type="match status" value="1"/>
</dbReference>
<gene>
    <name evidence="5" type="ORF">EDD66_101517</name>
</gene>
<comment type="caution">
    <text evidence="5">The sequence shown here is derived from an EMBL/GenBank/DDBJ whole genome shotgun (WGS) entry which is preliminary data.</text>
</comment>
<evidence type="ECO:0000256" key="2">
    <source>
        <dbReference type="ARBA" id="ARBA00007639"/>
    </source>
</evidence>
<comment type="subcellular location">
    <subcellularLocation>
        <location evidence="1">Cell envelope</location>
    </subcellularLocation>
</comment>
<dbReference type="Gene3D" id="3.40.50.2300">
    <property type="match status" value="2"/>
</dbReference>
<dbReference type="Proteomes" id="UP000273083">
    <property type="component" value="Unassembled WGS sequence"/>
</dbReference>
<evidence type="ECO:0000256" key="1">
    <source>
        <dbReference type="ARBA" id="ARBA00004196"/>
    </source>
</evidence>
<name>A0A3N1Y3P0_9FIRM</name>
<feature type="domain" description="Periplasmic binding protein" evidence="4">
    <location>
        <begin position="45"/>
        <end position="301"/>
    </location>
</feature>
<dbReference type="AlphaFoldDB" id="A0A3N1Y3P0"/>
<comment type="similarity">
    <text evidence="2">Belongs to the bacterial solute-binding protein 2 family.</text>
</comment>
<dbReference type="GO" id="GO:0030246">
    <property type="term" value="F:carbohydrate binding"/>
    <property type="evidence" value="ECO:0007669"/>
    <property type="project" value="UniProtKB-ARBA"/>
</dbReference>
<organism evidence="5 6">
    <name type="scientific">Mobilisporobacter senegalensis</name>
    <dbReference type="NCBI Taxonomy" id="1329262"/>
    <lineage>
        <taxon>Bacteria</taxon>
        <taxon>Bacillati</taxon>
        <taxon>Bacillota</taxon>
        <taxon>Clostridia</taxon>
        <taxon>Lachnospirales</taxon>
        <taxon>Lachnospiraceae</taxon>
        <taxon>Mobilisporobacter</taxon>
    </lineage>
</organism>
<dbReference type="GO" id="GO:0030313">
    <property type="term" value="C:cell envelope"/>
    <property type="evidence" value="ECO:0007669"/>
    <property type="project" value="UniProtKB-SubCell"/>
</dbReference>
<dbReference type="InterPro" id="IPR025997">
    <property type="entry name" value="SBP_2_dom"/>
</dbReference>
<keyword evidence="6" id="KW-1185">Reference proteome</keyword>
<keyword evidence="3" id="KW-0732">Signal</keyword>
<evidence type="ECO:0000313" key="5">
    <source>
        <dbReference type="EMBL" id="ROR31897.1"/>
    </source>
</evidence>
<proteinExistence type="inferred from homology"/>
<dbReference type="PANTHER" id="PTHR46847">
    <property type="entry name" value="D-ALLOSE-BINDING PERIPLASMIC PROTEIN-RELATED"/>
    <property type="match status" value="1"/>
</dbReference>
<dbReference type="SUPFAM" id="SSF53822">
    <property type="entry name" value="Periplasmic binding protein-like I"/>
    <property type="match status" value="1"/>
</dbReference>
<protein>
    <submittedName>
        <fullName evidence="5">Monosaccharide ABC transporter substrate-binding protein (CUT2 family)</fullName>
    </submittedName>
</protein>
<evidence type="ECO:0000256" key="3">
    <source>
        <dbReference type="ARBA" id="ARBA00022729"/>
    </source>
</evidence>
<dbReference type="Pfam" id="PF13407">
    <property type="entry name" value="Peripla_BP_4"/>
    <property type="match status" value="1"/>
</dbReference>